<comment type="similarity">
    <text evidence="5">Belongs to the UNR family.</text>
</comment>
<comment type="caution">
    <text evidence="8">The sequence shown here is derived from an EMBL/GenBank/DDBJ whole genome shotgun (WGS) entry which is preliminary data.</text>
</comment>
<dbReference type="AlphaFoldDB" id="A0A813V1A2"/>
<evidence type="ECO:0000256" key="5">
    <source>
        <dbReference type="ARBA" id="ARBA00044751"/>
    </source>
</evidence>
<feature type="domain" description="CSD" evidence="7">
    <location>
        <begin position="747"/>
        <end position="820"/>
    </location>
</feature>
<feature type="region of interest" description="Disordered" evidence="6">
    <location>
        <begin position="918"/>
        <end position="938"/>
    </location>
</feature>
<organism evidence="8 9">
    <name type="scientific">Brachionus calyciflorus</name>
    <dbReference type="NCBI Taxonomy" id="104777"/>
    <lineage>
        <taxon>Eukaryota</taxon>
        <taxon>Metazoa</taxon>
        <taxon>Spiralia</taxon>
        <taxon>Gnathifera</taxon>
        <taxon>Rotifera</taxon>
        <taxon>Eurotatoria</taxon>
        <taxon>Monogononta</taxon>
        <taxon>Pseudotrocha</taxon>
        <taxon>Ploima</taxon>
        <taxon>Brachionidae</taxon>
        <taxon>Brachionus</taxon>
    </lineage>
</organism>
<dbReference type="Pfam" id="PF00313">
    <property type="entry name" value="CSD"/>
    <property type="match status" value="3"/>
</dbReference>
<evidence type="ECO:0000313" key="8">
    <source>
        <dbReference type="EMBL" id="CAF0834579.1"/>
    </source>
</evidence>
<dbReference type="InterPro" id="IPR011129">
    <property type="entry name" value="CSD"/>
</dbReference>
<dbReference type="PROSITE" id="PS51857">
    <property type="entry name" value="CSD_2"/>
    <property type="match status" value="2"/>
</dbReference>
<name>A0A813V1A2_9BILA</name>
<evidence type="ECO:0000256" key="3">
    <source>
        <dbReference type="ARBA" id="ARBA00022737"/>
    </source>
</evidence>
<feature type="compositionally biased region" description="Low complexity" evidence="6">
    <location>
        <begin position="86"/>
        <end position="95"/>
    </location>
</feature>
<dbReference type="GO" id="GO:0005737">
    <property type="term" value="C:cytoplasm"/>
    <property type="evidence" value="ECO:0007669"/>
    <property type="project" value="UniProtKB-SubCell"/>
</dbReference>
<dbReference type="Gene3D" id="2.40.50.140">
    <property type="entry name" value="Nucleic acid-binding proteins"/>
    <property type="match status" value="5"/>
</dbReference>
<dbReference type="PANTHER" id="PTHR12913:SF1">
    <property type="entry name" value="COLD SHOCK DOMAIN-CONTAINING PROTEIN E1"/>
    <property type="match status" value="1"/>
</dbReference>
<dbReference type="SUPFAM" id="SSF50249">
    <property type="entry name" value="Nucleic acid-binding proteins"/>
    <property type="match status" value="4"/>
</dbReference>
<evidence type="ECO:0000256" key="4">
    <source>
        <dbReference type="ARBA" id="ARBA00022884"/>
    </source>
</evidence>
<evidence type="ECO:0000313" key="9">
    <source>
        <dbReference type="Proteomes" id="UP000663879"/>
    </source>
</evidence>
<dbReference type="OrthoDB" id="74319at2759"/>
<keyword evidence="2" id="KW-0963">Cytoplasm</keyword>
<accession>A0A813V1A2</accession>
<dbReference type="GO" id="GO:0003723">
    <property type="term" value="F:RNA binding"/>
    <property type="evidence" value="ECO:0007669"/>
    <property type="project" value="UniProtKB-KW"/>
</dbReference>
<keyword evidence="4" id="KW-0694">RNA-binding</keyword>
<evidence type="ECO:0000259" key="7">
    <source>
        <dbReference type="PROSITE" id="PS51857"/>
    </source>
</evidence>
<feature type="region of interest" description="Disordered" evidence="6">
    <location>
        <begin position="84"/>
        <end position="106"/>
    </location>
</feature>
<feature type="domain" description="CSD" evidence="7">
    <location>
        <begin position="391"/>
        <end position="453"/>
    </location>
</feature>
<proteinExistence type="inferred from homology"/>
<comment type="subcellular location">
    <subcellularLocation>
        <location evidence="1">Cytoplasm</location>
    </subcellularLocation>
</comment>
<feature type="compositionally biased region" description="Basic and acidic residues" evidence="6">
    <location>
        <begin position="920"/>
        <end position="938"/>
    </location>
</feature>
<feature type="compositionally biased region" description="Polar residues" evidence="6">
    <location>
        <begin position="96"/>
        <end position="106"/>
    </location>
</feature>
<protein>
    <recommendedName>
        <fullName evidence="7">CSD domain-containing protein</fullName>
    </recommendedName>
</protein>
<gene>
    <name evidence="8" type="ORF">OXX778_LOCUS8138</name>
</gene>
<dbReference type="SMART" id="SM00357">
    <property type="entry name" value="CSP"/>
    <property type="match status" value="4"/>
</dbReference>
<dbReference type="PANTHER" id="PTHR12913">
    <property type="entry name" value="UNR PROTEIN N-RAS UPSTREAM GENE PROTEIN"/>
    <property type="match status" value="1"/>
</dbReference>
<dbReference type="Proteomes" id="UP000663879">
    <property type="component" value="Unassembled WGS sequence"/>
</dbReference>
<evidence type="ECO:0000256" key="2">
    <source>
        <dbReference type="ARBA" id="ARBA00022490"/>
    </source>
</evidence>
<dbReference type="EMBL" id="CAJNOC010001095">
    <property type="protein sequence ID" value="CAF0834579.1"/>
    <property type="molecule type" value="Genomic_DNA"/>
</dbReference>
<dbReference type="InterPro" id="IPR002059">
    <property type="entry name" value="CSP_DNA-bd"/>
</dbReference>
<feature type="region of interest" description="Disordered" evidence="6">
    <location>
        <begin position="1044"/>
        <end position="1078"/>
    </location>
</feature>
<evidence type="ECO:0000256" key="1">
    <source>
        <dbReference type="ARBA" id="ARBA00004496"/>
    </source>
</evidence>
<keyword evidence="9" id="KW-1185">Reference proteome</keyword>
<dbReference type="InterPro" id="IPR012340">
    <property type="entry name" value="NA-bd_OB-fold"/>
</dbReference>
<sequence>MTSGQMENAYWKLQSDSNIPIINSSIMGSDSKLTNGLQSLKDQPNQQQHQISLSDLMNQQNKTNLNNMNALHNLNEMFMQTSMINQQHQKQQQQQTSNRGSFTSHQQNMNPVRELGAIEKILNGYGFIKSLNRENGLFFQYNNSQNLFKVGDIVEFNESFDKNNKPVAINLVKIQANDIKPQQPQKMNLKDLLLNPQQNQQFNQQQQNYENFLNDLKQFKLQQQQHVQENSQLNNLISLFNKENMFQSHNYEAINSQQQQQQQQQQNNILNNMAKLSGLHQSNSLPDFKNISADYIEGTVAIPANQQQFNAEGRIQYQRNGETFYIPYLVSDLIQTNVQLRSSDRVKFCITQRQMNNMFTFFASRVELAEPLSNNLTNTLLNNQSRRSNQKLRGIISWLKDSFGKIEREDLAKETFFHFTDYKGDMNELRLGTNVEFEIQDRYGKEIAVNIKTILNGSVSFDELSRNIFIGRILTPPIMNSVGRLIYDGNNNDNLIELTFTDRDRINGASEYTFLEGDFVQFRIATDKRKRLNQNFYQQQQQQEKRATQLTLIEEYSLDENSINTNEHREKGVLTKITNDKYGAIKCLEKDDLVYFSFNEIISFAKLVPDSVTYKISKTNLELGDSLEFSVVQCQRDQIFSNGLKAIRIVKLSKNSVQFEIVSSEIYNGWIDKEASSSDFGLIKYESSSQKIETIFYKLINESDVDQKKKQVKNLFNKGDRVQFNLLNCLKSKKQFATNLKLAEQRKQTGYVTMLKENYGFIELNLFDDSWKNSKSNTKDIFFHYSSYQDSISDLDIGDEVEFTINRKNKQKLSAENVCKIESKSPRCPNSPIPGVLKGKIIQALRSHSGVNDQSNEYYGKIQVESNKKEPNYQYGIFSLSDRKIVLQIGDTVSFQLIETPDGSKKACNILLIQQAQQDQTERSNEKQQTRSKEAKKGKIESIKGHCGYIEYTSGTETKKIFFHVSDFTEPKNPELSDLKPGDEVEFQISNRNGKLVAGKIKKTGYSSSNQVTSSDILTEQRPERLVTKLKSANIDNESGKQLILTRGPFNPDGKTKSFSRVFKERLPGQLDDTNESS</sequence>
<keyword evidence="3" id="KW-0677">Repeat</keyword>
<reference evidence="8" key="1">
    <citation type="submission" date="2021-02" db="EMBL/GenBank/DDBJ databases">
        <authorList>
            <person name="Nowell W R."/>
        </authorList>
    </citation>
    <scope>NUCLEOTIDE SEQUENCE</scope>
    <source>
        <strain evidence="8">Ploen Becks lab</strain>
    </source>
</reference>
<evidence type="ECO:0000256" key="6">
    <source>
        <dbReference type="SAM" id="MobiDB-lite"/>
    </source>
</evidence>